<reference evidence="1" key="1">
    <citation type="submission" date="2022-07" db="EMBL/GenBank/DDBJ databases">
        <authorList>
            <person name="Macas J."/>
            <person name="Novak P."/>
            <person name="Neumann P."/>
        </authorList>
    </citation>
    <scope>NUCLEOTIDE SEQUENCE</scope>
</reference>
<accession>A0AAV0E3I8</accession>
<evidence type="ECO:0000313" key="1">
    <source>
        <dbReference type="EMBL" id="CAH9115945.1"/>
    </source>
</evidence>
<sequence length="136" mass="15340">MGFVFFLGNTPISWCSTKQDVVALSTCEAEYIAACYAACQGLWLLHLFEELNLKITTSVQLYVDNKSAIDLARNPVFHGRSKHIETRFHFLRSQVKKGTIVLSHCSANLQIADGMTKALKTADFRKFRDILQLISI</sequence>
<evidence type="ECO:0000313" key="2">
    <source>
        <dbReference type="Proteomes" id="UP001152523"/>
    </source>
</evidence>
<dbReference type="CDD" id="cd09272">
    <property type="entry name" value="RNase_HI_RT_Ty1"/>
    <property type="match status" value="1"/>
</dbReference>
<keyword evidence="2" id="KW-1185">Reference proteome</keyword>
<name>A0AAV0E3I8_9ASTE</name>
<proteinExistence type="predicted"/>
<comment type="caution">
    <text evidence="1">The sequence shown here is derived from an EMBL/GenBank/DDBJ whole genome shotgun (WGS) entry which is preliminary data.</text>
</comment>
<dbReference type="EMBL" id="CAMAPF010000261">
    <property type="protein sequence ID" value="CAH9115945.1"/>
    <property type="molecule type" value="Genomic_DNA"/>
</dbReference>
<dbReference type="AlphaFoldDB" id="A0AAV0E3I8"/>
<evidence type="ECO:0008006" key="3">
    <source>
        <dbReference type="Google" id="ProtNLM"/>
    </source>
</evidence>
<protein>
    <recommendedName>
        <fullName evidence="3">Cationic amino acid transporter 1-like</fullName>
    </recommendedName>
</protein>
<dbReference type="PANTHER" id="PTHR11439:SF515">
    <property type="entry name" value="GAG-POL POLYPROTEIN"/>
    <property type="match status" value="1"/>
</dbReference>
<gene>
    <name evidence="1" type="ORF">CEPIT_LOCUS21330</name>
</gene>
<organism evidence="1 2">
    <name type="scientific">Cuscuta epithymum</name>
    <dbReference type="NCBI Taxonomy" id="186058"/>
    <lineage>
        <taxon>Eukaryota</taxon>
        <taxon>Viridiplantae</taxon>
        <taxon>Streptophyta</taxon>
        <taxon>Embryophyta</taxon>
        <taxon>Tracheophyta</taxon>
        <taxon>Spermatophyta</taxon>
        <taxon>Magnoliopsida</taxon>
        <taxon>eudicotyledons</taxon>
        <taxon>Gunneridae</taxon>
        <taxon>Pentapetalae</taxon>
        <taxon>asterids</taxon>
        <taxon>lamiids</taxon>
        <taxon>Solanales</taxon>
        <taxon>Convolvulaceae</taxon>
        <taxon>Cuscuteae</taxon>
        <taxon>Cuscuta</taxon>
        <taxon>Cuscuta subgen. Cuscuta</taxon>
    </lineage>
</organism>
<dbReference type="PANTHER" id="PTHR11439">
    <property type="entry name" value="GAG-POL-RELATED RETROTRANSPOSON"/>
    <property type="match status" value="1"/>
</dbReference>
<dbReference type="Proteomes" id="UP001152523">
    <property type="component" value="Unassembled WGS sequence"/>
</dbReference>